<feature type="non-terminal residue" evidence="2">
    <location>
        <position position="180"/>
    </location>
</feature>
<dbReference type="EMBL" id="UYYB01029709">
    <property type="protein sequence ID" value="VDM73261.1"/>
    <property type="molecule type" value="Genomic_DNA"/>
</dbReference>
<protein>
    <recommendedName>
        <fullName evidence="1">RNA helicase aquarius N-terminal domain-containing protein</fullName>
    </recommendedName>
</protein>
<sequence length="180" mass="21354">MNKLTHMSIWMNLLPSQRDDMFGGSKKLRKYWMHLSQKLAAQDAEDTEESRKAQFERNYLWNLIARFKRTLDRVDDESKEVDLEDIRYCERFIELVIDLEALLPTRRFFNALLHSSKLITHCVLSKLISSEAGSLFCQLVEMLKFYARFEINDITGQQLTNKEVSDRHYEHMVQLQKAAF</sequence>
<name>A0A3P7IJF6_STRVU</name>
<proteinExistence type="predicted"/>
<dbReference type="InterPro" id="IPR032174">
    <property type="entry name" value="Aquarius_N"/>
</dbReference>
<gene>
    <name evidence="2" type="ORF">SVUK_LOCUS8259</name>
</gene>
<dbReference type="Pfam" id="PF16399">
    <property type="entry name" value="Aquarius_N_1st"/>
    <property type="match status" value="1"/>
</dbReference>
<dbReference type="AlphaFoldDB" id="A0A3P7IJF6"/>
<dbReference type="Proteomes" id="UP000270094">
    <property type="component" value="Unassembled WGS sequence"/>
</dbReference>
<dbReference type="OrthoDB" id="1879at2759"/>
<evidence type="ECO:0000259" key="1">
    <source>
        <dbReference type="Pfam" id="PF16399"/>
    </source>
</evidence>
<reference evidence="2 3" key="1">
    <citation type="submission" date="2018-11" db="EMBL/GenBank/DDBJ databases">
        <authorList>
            <consortium name="Pathogen Informatics"/>
        </authorList>
    </citation>
    <scope>NUCLEOTIDE SEQUENCE [LARGE SCALE GENOMIC DNA]</scope>
</reference>
<evidence type="ECO:0000313" key="2">
    <source>
        <dbReference type="EMBL" id="VDM73261.1"/>
    </source>
</evidence>
<feature type="domain" description="RNA helicase aquarius N-terminal" evidence="1">
    <location>
        <begin position="2"/>
        <end position="180"/>
    </location>
</feature>
<evidence type="ECO:0000313" key="3">
    <source>
        <dbReference type="Proteomes" id="UP000270094"/>
    </source>
</evidence>
<accession>A0A3P7IJF6</accession>
<organism evidence="2 3">
    <name type="scientific">Strongylus vulgaris</name>
    <name type="common">Blood worm</name>
    <dbReference type="NCBI Taxonomy" id="40348"/>
    <lineage>
        <taxon>Eukaryota</taxon>
        <taxon>Metazoa</taxon>
        <taxon>Ecdysozoa</taxon>
        <taxon>Nematoda</taxon>
        <taxon>Chromadorea</taxon>
        <taxon>Rhabditida</taxon>
        <taxon>Rhabditina</taxon>
        <taxon>Rhabditomorpha</taxon>
        <taxon>Strongyloidea</taxon>
        <taxon>Strongylidae</taxon>
        <taxon>Strongylus</taxon>
    </lineage>
</organism>
<keyword evidence="3" id="KW-1185">Reference proteome</keyword>